<dbReference type="Pfam" id="PF01148">
    <property type="entry name" value="CTP_transf_1"/>
    <property type="match status" value="1"/>
</dbReference>
<proteinExistence type="predicted"/>
<keyword evidence="1" id="KW-0472">Membrane</keyword>
<dbReference type="GO" id="GO:0016779">
    <property type="term" value="F:nucleotidyltransferase activity"/>
    <property type="evidence" value="ECO:0007669"/>
    <property type="project" value="UniProtKB-KW"/>
</dbReference>
<feature type="transmembrane region" description="Helical" evidence="1">
    <location>
        <begin position="114"/>
        <end position="131"/>
    </location>
</feature>
<dbReference type="PANTHER" id="PTHR43535">
    <property type="entry name" value="PHOSPHATIDATE CYTIDYLYLTRANSFERASE"/>
    <property type="match status" value="1"/>
</dbReference>
<feature type="transmembrane region" description="Helical" evidence="1">
    <location>
        <begin position="170"/>
        <end position="188"/>
    </location>
</feature>
<accession>A0A892ZIA4</accession>
<feature type="transmembrane region" description="Helical" evidence="1">
    <location>
        <begin position="84"/>
        <end position="102"/>
    </location>
</feature>
<keyword evidence="1" id="KW-0812">Transmembrane</keyword>
<keyword evidence="3" id="KW-1185">Reference proteome</keyword>
<dbReference type="KEGG" id="ptes:JQU52_01735"/>
<dbReference type="AlphaFoldDB" id="A0A892ZIA4"/>
<feature type="transmembrane region" description="Helical" evidence="1">
    <location>
        <begin position="58"/>
        <end position="78"/>
    </location>
</feature>
<keyword evidence="1" id="KW-1133">Transmembrane helix</keyword>
<name>A0A892ZIA4_9NEIS</name>
<feature type="transmembrane region" description="Helical" evidence="1">
    <location>
        <begin position="137"/>
        <end position="158"/>
    </location>
</feature>
<dbReference type="RefSeq" id="WP_230339471.1">
    <property type="nucleotide sequence ID" value="NZ_CP069798.1"/>
</dbReference>
<organism evidence="2 3">
    <name type="scientific">Paralysiella testudinis</name>
    <dbReference type="NCBI Taxonomy" id="2809020"/>
    <lineage>
        <taxon>Bacteria</taxon>
        <taxon>Pseudomonadati</taxon>
        <taxon>Pseudomonadota</taxon>
        <taxon>Betaproteobacteria</taxon>
        <taxon>Neisseriales</taxon>
        <taxon>Neisseriaceae</taxon>
        <taxon>Paralysiella</taxon>
    </lineage>
</organism>
<reference evidence="2" key="1">
    <citation type="submission" date="2021-02" db="EMBL/GenBank/DDBJ databases">
        <title>Neisseriaceae sp. 26B isolated from the cloaca of a Common Toad-headed Turtle (Mesoclemmys nasuta).</title>
        <authorList>
            <person name="Spergser J."/>
            <person name="Busse H.-J."/>
        </authorList>
    </citation>
    <scope>NUCLEOTIDE SEQUENCE</scope>
    <source>
        <strain evidence="2">26B</strain>
    </source>
</reference>
<dbReference type="EMBL" id="CP069798">
    <property type="protein sequence ID" value="QRQ82178.1"/>
    <property type="molecule type" value="Genomic_DNA"/>
</dbReference>
<evidence type="ECO:0000256" key="1">
    <source>
        <dbReference type="SAM" id="Phobius"/>
    </source>
</evidence>
<feature type="transmembrane region" description="Helical" evidence="1">
    <location>
        <begin position="25"/>
        <end position="46"/>
    </location>
</feature>
<feature type="transmembrane region" description="Helical" evidence="1">
    <location>
        <begin position="239"/>
        <end position="259"/>
    </location>
</feature>
<feature type="transmembrane region" description="Helical" evidence="1">
    <location>
        <begin position="200"/>
        <end position="219"/>
    </location>
</feature>
<gene>
    <name evidence="2" type="ORF">JQU52_01735</name>
</gene>
<evidence type="ECO:0000313" key="2">
    <source>
        <dbReference type="EMBL" id="QRQ82178.1"/>
    </source>
</evidence>
<keyword evidence="2" id="KW-0808">Transferase</keyword>
<protein>
    <submittedName>
        <fullName evidence="2">Phosphatidate cytidylyltransferase</fullName>
    </submittedName>
</protein>
<evidence type="ECO:0000313" key="3">
    <source>
        <dbReference type="Proteomes" id="UP000653156"/>
    </source>
</evidence>
<keyword evidence="2" id="KW-0548">Nucleotidyltransferase</keyword>
<sequence>MSVWNTSQQAAAETVAATQQFNPQAGWLFAAIFGILLLASSVAWLLKRRQRGLPNATIDNLTARINAWWVMTAVLLLAFWLGRVGTIVLFFLVSFAALREFLSLVESRRADHRVLIACFYVLLPLQYWFVLTDWYGMFSIFIPVYGFLLLPIIASLAGDTGHFLERTAKIQWAVMISIFCLSHVPALMNLQIAGFEGHNILLLVFLVAVVQASDVLQYIWGKLFGRRKIMPALSPSKTVAGTVGGIASATLLAAGLYWITPFTPLQAAFIGLIICIMGFLGGLVMSAIKRDRGVKDWGNLIQGHGGMLDRVDSICFAAPVFFHLVRYFWRG</sequence>
<dbReference type="Proteomes" id="UP000653156">
    <property type="component" value="Chromosome"/>
</dbReference>
<dbReference type="GO" id="GO:0009273">
    <property type="term" value="P:peptidoglycan-based cell wall biogenesis"/>
    <property type="evidence" value="ECO:0007669"/>
    <property type="project" value="TreeGrafter"/>
</dbReference>
<dbReference type="PANTHER" id="PTHR43535:SF1">
    <property type="entry name" value="PHOSPHATIDATE CYTIDYLYLTRANSFERASE"/>
    <property type="match status" value="1"/>
</dbReference>
<dbReference type="GO" id="GO:0005886">
    <property type="term" value="C:plasma membrane"/>
    <property type="evidence" value="ECO:0007669"/>
    <property type="project" value="TreeGrafter"/>
</dbReference>
<feature type="transmembrane region" description="Helical" evidence="1">
    <location>
        <begin position="265"/>
        <end position="288"/>
    </location>
</feature>